<comment type="caution">
    <text evidence="1">The sequence shown here is derived from an EMBL/GenBank/DDBJ whole genome shotgun (WGS) entry which is preliminary data.</text>
</comment>
<name>A0A4Q9LMS2_9MICR</name>
<reference evidence="1 2" key="1">
    <citation type="submission" date="2017-12" db="EMBL/GenBank/DDBJ databases">
        <authorList>
            <person name="Pombert J.-F."/>
            <person name="Haag K.L."/>
            <person name="Ebert D."/>
        </authorList>
    </citation>
    <scope>NUCLEOTIDE SEQUENCE [LARGE SCALE GENOMIC DNA]</scope>
    <source>
        <strain evidence="1">BE-OM-2</strain>
    </source>
</reference>
<evidence type="ECO:0000313" key="1">
    <source>
        <dbReference type="EMBL" id="TBU08751.1"/>
    </source>
</evidence>
<dbReference type="EMBL" id="PITI01000101">
    <property type="protein sequence ID" value="TBU08751.1"/>
    <property type="molecule type" value="Genomic_DNA"/>
</dbReference>
<dbReference type="VEuPathDB" id="MicrosporidiaDB:CWI39_2286p0010"/>
<accession>A0A4Q9LMS2</accession>
<protein>
    <submittedName>
        <fullName evidence="1">Uncharacterized protein</fullName>
    </submittedName>
</protein>
<evidence type="ECO:0000313" key="2">
    <source>
        <dbReference type="Proteomes" id="UP000291404"/>
    </source>
</evidence>
<dbReference type="VEuPathDB" id="MicrosporidiaDB:CWI36_0101p0060"/>
<sequence length="528" mass="62293">MFFYIFLCKAALPPENSSRVILEDPTIINKMHMKISYDDIKVDNSIAEECISKILDKININKKDQMLKIASFYFNELRDYIKEELHPFLIHFTTLICIIVYNDYNEKDFKAYQPELLFNMICFGKFLEISKEDRAIKKIVQDVFIKFVTNKVKNSCWLNFKKIYEMRGAIVYSIAESFIKGDKTDLIALQDIKIQFMEGLKSSTLSDFLSIATFEKLFFFFSYFKWRYFNNFIDSYSADTSYHNSRQFICIVNGNKRIEDIKTVVESLSSDVNAKFTDQRYKEVLKFISEKFVAKVLKNPNGFDEIFDFEKNISNFQNKPEDPNFPLVFLQLLCEESDVIFIKTLYDFLKEKTTEQYHKYISAVLCLKALCLREATLIKNNIPRIIMEFLFLADVLKTESEKTEKIEIIKKLRKERIDSYKQIFDTKKIEYVKTQDGDYLDCHKVPKTTILLEIYCFVELFSNDSFKTFLDKRINEKTKITAKDSKIKESYLKHIFEQEILTLPSEELKLLFCSSAPESPNTDSESKK</sequence>
<proteinExistence type="predicted"/>
<organism evidence="1 2">
    <name type="scientific">Hamiltosporidium magnivora</name>
    <dbReference type="NCBI Taxonomy" id="148818"/>
    <lineage>
        <taxon>Eukaryota</taxon>
        <taxon>Fungi</taxon>
        <taxon>Fungi incertae sedis</taxon>
        <taxon>Microsporidia</taxon>
        <taxon>Dubosqiidae</taxon>
        <taxon>Hamiltosporidium</taxon>
    </lineage>
</organism>
<keyword evidence="2" id="KW-1185">Reference proteome</keyword>
<dbReference type="Proteomes" id="UP000291404">
    <property type="component" value="Unassembled WGS sequence"/>
</dbReference>
<dbReference type="AlphaFoldDB" id="A0A4Q9LMS2"/>
<dbReference type="VEuPathDB" id="MicrosporidiaDB:CWI39_1290p0010"/>
<gene>
    <name evidence="1" type="ORF">CWI36_0101p0060</name>
</gene>